<accession>A0ACC0TW55</accession>
<sequence length="220" mass="24736">MPPEGCGQKLRASPCELRVRSVTGCIRRMTFCRSSSWQTEIHRMGQASSTNSPARPRTGYHLPAFRWMRVLPSPIERIVIAEGARVGNVELNDIMTTGLIMGHLPEPFLGRGTAVTVPTGWSSPHLGRVQDELVHEGQMMQAQLVEQNEMKLWWRRGRDWECQRIGHEWRDTCPHGAGVWMLRWAMARGGSQGLLVRNPVLPIPNKVLTGPGQEWSAEIG</sequence>
<reference evidence="1" key="1">
    <citation type="submission" date="2021-03" db="EMBL/GenBank/DDBJ databases">
        <title>Evolutionary priming and transition to the ectomycorrhizal habit in an iconic lineage of mushroom-forming fungi: is preadaptation a requirement?</title>
        <authorList>
            <consortium name="DOE Joint Genome Institute"/>
            <person name="Looney B.P."/>
            <person name="Miyauchi S."/>
            <person name="Morin E."/>
            <person name="Drula E."/>
            <person name="Courty P.E."/>
            <person name="Chicoki N."/>
            <person name="Fauchery L."/>
            <person name="Kohler A."/>
            <person name="Kuo A."/>
            <person name="LaButti K."/>
            <person name="Pangilinan J."/>
            <person name="Lipzen A."/>
            <person name="Riley R."/>
            <person name="Andreopoulos W."/>
            <person name="He G."/>
            <person name="Johnson J."/>
            <person name="Barry K.W."/>
            <person name="Grigoriev I.V."/>
            <person name="Nagy L."/>
            <person name="Hibbett D."/>
            <person name="Henrissat B."/>
            <person name="Matheny P.B."/>
            <person name="Labbe J."/>
            <person name="Martin A.F."/>
        </authorList>
    </citation>
    <scope>NUCLEOTIDE SEQUENCE</scope>
    <source>
        <strain evidence="1">BPL698</strain>
    </source>
</reference>
<evidence type="ECO:0000313" key="1">
    <source>
        <dbReference type="EMBL" id="KAI9450686.1"/>
    </source>
</evidence>
<evidence type="ECO:0000313" key="2">
    <source>
        <dbReference type="Proteomes" id="UP001207468"/>
    </source>
</evidence>
<gene>
    <name evidence="1" type="ORF">F5148DRAFT_1335833</name>
</gene>
<keyword evidence="2" id="KW-1185">Reference proteome</keyword>
<protein>
    <submittedName>
        <fullName evidence="1">Uncharacterized protein</fullName>
    </submittedName>
</protein>
<organism evidence="1 2">
    <name type="scientific">Russula earlei</name>
    <dbReference type="NCBI Taxonomy" id="71964"/>
    <lineage>
        <taxon>Eukaryota</taxon>
        <taxon>Fungi</taxon>
        <taxon>Dikarya</taxon>
        <taxon>Basidiomycota</taxon>
        <taxon>Agaricomycotina</taxon>
        <taxon>Agaricomycetes</taxon>
        <taxon>Russulales</taxon>
        <taxon>Russulaceae</taxon>
        <taxon>Russula</taxon>
    </lineage>
</organism>
<name>A0ACC0TW55_9AGAM</name>
<comment type="caution">
    <text evidence="1">The sequence shown here is derived from an EMBL/GenBank/DDBJ whole genome shotgun (WGS) entry which is preliminary data.</text>
</comment>
<dbReference type="Proteomes" id="UP001207468">
    <property type="component" value="Unassembled WGS sequence"/>
</dbReference>
<proteinExistence type="predicted"/>
<dbReference type="EMBL" id="JAGFNK010000419">
    <property type="protein sequence ID" value="KAI9450686.1"/>
    <property type="molecule type" value="Genomic_DNA"/>
</dbReference>